<evidence type="ECO:0000313" key="2">
    <source>
        <dbReference type="Proteomes" id="UP000243006"/>
    </source>
</evidence>
<dbReference type="AlphaFoldDB" id="A0A1Y3EPX4"/>
<protein>
    <submittedName>
        <fullName evidence="1">Uncharacterized protein</fullName>
    </submittedName>
</protein>
<reference evidence="1 2" key="1">
    <citation type="submission" date="2015-04" db="EMBL/GenBank/DDBJ databases">
        <title>Draft genome of the roundworm Trichinella nativa.</title>
        <authorList>
            <person name="Mitreva M."/>
        </authorList>
    </citation>
    <scope>NUCLEOTIDE SEQUENCE [LARGE SCALE GENOMIC DNA]</scope>
    <source>
        <strain evidence="1 2">ISS45</strain>
    </source>
</reference>
<evidence type="ECO:0000313" key="1">
    <source>
        <dbReference type="EMBL" id="OUC46955.1"/>
    </source>
</evidence>
<gene>
    <name evidence="1" type="ORF">D917_07292</name>
</gene>
<name>A0A1Y3EPX4_9BILA</name>
<organism evidence="1 2">
    <name type="scientific">Trichinella nativa</name>
    <dbReference type="NCBI Taxonomy" id="6335"/>
    <lineage>
        <taxon>Eukaryota</taxon>
        <taxon>Metazoa</taxon>
        <taxon>Ecdysozoa</taxon>
        <taxon>Nematoda</taxon>
        <taxon>Enoplea</taxon>
        <taxon>Dorylaimia</taxon>
        <taxon>Trichinellida</taxon>
        <taxon>Trichinellidae</taxon>
        <taxon>Trichinella</taxon>
    </lineage>
</organism>
<dbReference type="Proteomes" id="UP000243006">
    <property type="component" value="Unassembled WGS sequence"/>
</dbReference>
<comment type="caution">
    <text evidence="1">The sequence shown here is derived from an EMBL/GenBank/DDBJ whole genome shotgun (WGS) entry which is preliminary data.</text>
</comment>
<dbReference type="EMBL" id="LVZM01005525">
    <property type="protein sequence ID" value="OUC46955.1"/>
    <property type="molecule type" value="Genomic_DNA"/>
</dbReference>
<proteinExistence type="predicted"/>
<sequence>MRIFFIVVFSYPSKYSGQVERTWTTSKWVLLCICCQR</sequence>
<accession>A0A1Y3EPX4</accession>